<keyword evidence="3" id="KW-1185">Reference proteome</keyword>
<evidence type="ECO:0000313" key="3">
    <source>
        <dbReference type="Proteomes" id="UP000799291"/>
    </source>
</evidence>
<protein>
    <submittedName>
        <fullName evidence="2">Uncharacterized protein</fullName>
    </submittedName>
</protein>
<organism evidence="2 3">
    <name type="scientific">Lentithecium fluviatile CBS 122367</name>
    <dbReference type="NCBI Taxonomy" id="1168545"/>
    <lineage>
        <taxon>Eukaryota</taxon>
        <taxon>Fungi</taxon>
        <taxon>Dikarya</taxon>
        <taxon>Ascomycota</taxon>
        <taxon>Pezizomycotina</taxon>
        <taxon>Dothideomycetes</taxon>
        <taxon>Pleosporomycetidae</taxon>
        <taxon>Pleosporales</taxon>
        <taxon>Massarineae</taxon>
        <taxon>Lentitheciaceae</taxon>
        <taxon>Lentithecium</taxon>
    </lineage>
</organism>
<dbReference type="OrthoDB" id="5241710at2759"/>
<feature type="transmembrane region" description="Helical" evidence="1">
    <location>
        <begin position="120"/>
        <end position="148"/>
    </location>
</feature>
<feature type="transmembrane region" description="Helical" evidence="1">
    <location>
        <begin position="12"/>
        <end position="35"/>
    </location>
</feature>
<keyword evidence="1" id="KW-0812">Transmembrane</keyword>
<dbReference type="Proteomes" id="UP000799291">
    <property type="component" value="Unassembled WGS sequence"/>
</dbReference>
<reference evidence="2" key="1">
    <citation type="journal article" date="2020" name="Stud. Mycol.">
        <title>101 Dothideomycetes genomes: a test case for predicting lifestyles and emergence of pathogens.</title>
        <authorList>
            <person name="Haridas S."/>
            <person name="Albert R."/>
            <person name="Binder M."/>
            <person name="Bloem J."/>
            <person name="Labutti K."/>
            <person name="Salamov A."/>
            <person name="Andreopoulos B."/>
            <person name="Baker S."/>
            <person name="Barry K."/>
            <person name="Bills G."/>
            <person name="Bluhm B."/>
            <person name="Cannon C."/>
            <person name="Castanera R."/>
            <person name="Culley D."/>
            <person name="Daum C."/>
            <person name="Ezra D."/>
            <person name="Gonzalez J."/>
            <person name="Henrissat B."/>
            <person name="Kuo A."/>
            <person name="Liang C."/>
            <person name="Lipzen A."/>
            <person name="Lutzoni F."/>
            <person name="Magnuson J."/>
            <person name="Mondo S."/>
            <person name="Nolan M."/>
            <person name="Ohm R."/>
            <person name="Pangilinan J."/>
            <person name="Park H.-J."/>
            <person name="Ramirez L."/>
            <person name="Alfaro M."/>
            <person name="Sun H."/>
            <person name="Tritt A."/>
            <person name="Yoshinaga Y."/>
            <person name="Zwiers L.-H."/>
            <person name="Turgeon B."/>
            <person name="Goodwin S."/>
            <person name="Spatafora J."/>
            <person name="Crous P."/>
            <person name="Grigoriev I."/>
        </authorList>
    </citation>
    <scope>NUCLEOTIDE SEQUENCE</scope>
    <source>
        <strain evidence="2">CBS 122367</strain>
    </source>
</reference>
<keyword evidence="1" id="KW-0472">Membrane</keyword>
<accession>A0A6G1IRI4</accession>
<keyword evidence="1" id="KW-1133">Transmembrane helix</keyword>
<dbReference type="AlphaFoldDB" id="A0A6G1IRI4"/>
<name>A0A6G1IRI4_9PLEO</name>
<gene>
    <name evidence="2" type="ORF">K458DRAFT_372916</name>
</gene>
<proteinExistence type="predicted"/>
<feature type="transmembrane region" description="Helical" evidence="1">
    <location>
        <begin position="72"/>
        <end position="100"/>
    </location>
</feature>
<evidence type="ECO:0000313" key="2">
    <source>
        <dbReference type="EMBL" id="KAF2680856.1"/>
    </source>
</evidence>
<dbReference type="EMBL" id="MU005594">
    <property type="protein sequence ID" value="KAF2680856.1"/>
    <property type="molecule type" value="Genomic_DNA"/>
</dbReference>
<evidence type="ECO:0000256" key="1">
    <source>
        <dbReference type="SAM" id="Phobius"/>
    </source>
</evidence>
<sequence>MRSKSPTPSLSHTLRVLALLSFLPSFPILLVTGILTSRYNPTVAIIPLSFSFAYSARLLANERKCGCNAAGLAGTLLHLLCDFILAVGLFVCLILAWTLFPGGSWEYQYMNPTVNKLVMLGTYGTFFVIGNMSIHSYFVATQVFYFFLSDSSYTGHVCRQCQYLAFPKVTYTFRCEDNEGYQLVEEEGSPVAAVGMEDGVSSKDEDLV</sequence>